<evidence type="ECO:0000256" key="1">
    <source>
        <dbReference type="SAM" id="MobiDB-lite"/>
    </source>
</evidence>
<comment type="caution">
    <text evidence="3">The sequence shown here is derived from an EMBL/GenBank/DDBJ whole genome shotgun (WGS) entry which is preliminary data.</text>
</comment>
<gene>
    <name evidence="3" type="ORF">GOB81_01225</name>
</gene>
<feature type="compositionally biased region" description="Pro residues" evidence="1">
    <location>
        <begin position="1"/>
        <end position="10"/>
    </location>
</feature>
<feature type="region of interest" description="Disordered" evidence="1">
    <location>
        <begin position="1"/>
        <end position="22"/>
    </location>
</feature>
<dbReference type="EMBL" id="WOSY01000001">
    <property type="protein sequence ID" value="NHN87259.1"/>
    <property type="molecule type" value="Genomic_DNA"/>
</dbReference>
<evidence type="ECO:0000313" key="3">
    <source>
        <dbReference type="EMBL" id="NHN87259.1"/>
    </source>
</evidence>
<keyword evidence="2" id="KW-1133">Transmembrane helix</keyword>
<name>A0ABX0JWN3_9PROT</name>
<evidence type="ECO:0000256" key="2">
    <source>
        <dbReference type="SAM" id="Phobius"/>
    </source>
</evidence>
<organism evidence="3 4">
    <name type="scientific">Acetobacter conturbans</name>
    <dbReference type="NCBI Taxonomy" id="1737472"/>
    <lineage>
        <taxon>Bacteria</taxon>
        <taxon>Pseudomonadati</taxon>
        <taxon>Pseudomonadota</taxon>
        <taxon>Alphaproteobacteria</taxon>
        <taxon>Acetobacterales</taxon>
        <taxon>Acetobacteraceae</taxon>
        <taxon>Acetobacter</taxon>
    </lineage>
</organism>
<protein>
    <submittedName>
        <fullName evidence="3">Uncharacterized protein</fullName>
    </submittedName>
</protein>
<accession>A0ABX0JWN3</accession>
<keyword evidence="4" id="KW-1185">Reference proteome</keyword>
<feature type="transmembrane region" description="Helical" evidence="2">
    <location>
        <begin position="30"/>
        <end position="48"/>
    </location>
</feature>
<sequence>MPADAPPGSPNGPRRFSSGPFKGRTLRQHIMRRLILVLPLSMLMIVLAKSGMMDRLLDRYTFKQTSWFDDTSLVQHLRLTVTHNGMTGDRPDCLLFVVNGDSPPTGTLIDVMQKHSGSCPNPDGSLPKLFTLRVDRTGQRVDTDQGTPGLFHPIPQ</sequence>
<keyword evidence="2" id="KW-0472">Membrane</keyword>
<evidence type="ECO:0000313" key="4">
    <source>
        <dbReference type="Proteomes" id="UP000631653"/>
    </source>
</evidence>
<dbReference type="Proteomes" id="UP000631653">
    <property type="component" value="Unassembled WGS sequence"/>
</dbReference>
<proteinExistence type="predicted"/>
<keyword evidence="2" id="KW-0812">Transmembrane</keyword>
<dbReference type="RefSeq" id="WP_173568549.1">
    <property type="nucleotide sequence ID" value="NZ_WOSY01000001.1"/>
</dbReference>
<reference evidence="3 4" key="1">
    <citation type="journal article" date="2020" name="Int. J. Syst. Evol. Microbiol.">
        <title>Novel acetic acid bacteria from cider fermentations: Acetobacter conturbans sp. nov. and Acetobacter fallax sp. nov.</title>
        <authorList>
            <person name="Sombolestani A.S."/>
            <person name="Cleenwerck I."/>
            <person name="Cnockaert M."/>
            <person name="Borremans W."/>
            <person name="Wieme A.D."/>
            <person name="De Vuyst L."/>
            <person name="Vandamme P."/>
        </authorList>
    </citation>
    <scope>NUCLEOTIDE SEQUENCE [LARGE SCALE GENOMIC DNA]</scope>
    <source>
        <strain evidence="3 4">LMG 1627</strain>
    </source>
</reference>